<keyword evidence="5" id="KW-0805">Transcription regulation</keyword>
<feature type="domain" description="C2H2-type" evidence="10">
    <location>
        <begin position="195"/>
        <end position="223"/>
    </location>
</feature>
<feature type="domain" description="C2H2-type" evidence="10">
    <location>
        <begin position="371"/>
        <end position="399"/>
    </location>
</feature>
<evidence type="ECO:0000256" key="4">
    <source>
        <dbReference type="ARBA" id="ARBA00022833"/>
    </source>
</evidence>
<name>A0ABM2A3X2_AEDAL</name>
<dbReference type="InterPro" id="IPR036236">
    <property type="entry name" value="Znf_C2H2_sf"/>
</dbReference>
<keyword evidence="7" id="KW-0539">Nucleus</keyword>
<dbReference type="Pfam" id="PF00096">
    <property type="entry name" value="zf-C2H2"/>
    <property type="match status" value="3"/>
</dbReference>
<feature type="domain" description="C2H2-type" evidence="10">
    <location>
        <begin position="662"/>
        <end position="689"/>
    </location>
</feature>
<feature type="region of interest" description="Disordered" evidence="9">
    <location>
        <begin position="1"/>
        <end position="93"/>
    </location>
</feature>
<proteinExistence type="predicted"/>
<evidence type="ECO:0000256" key="2">
    <source>
        <dbReference type="ARBA" id="ARBA00022723"/>
    </source>
</evidence>
<comment type="subcellular location">
    <subcellularLocation>
        <location evidence="1">Nucleus</location>
    </subcellularLocation>
</comment>
<evidence type="ECO:0000256" key="3">
    <source>
        <dbReference type="ARBA" id="ARBA00022737"/>
    </source>
</evidence>
<dbReference type="SMART" id="SM00384">
    <property type="entry name" value="AT_hook"/>
    <property type="match status" value="2"/>
</dbReference>
<keyword evidence="6" id="KW-0804">Transcription</keyword>
<dbReference type="Pfam" id="PF12874">
    <property type="entry name" value="zf-met"/>
    <property type="match status" value="1"/>
</dbReference>
<feature type="compositionally biased region" description="Polar residues" evidence="9">
    <location>
        <begin position="50"/>
        <end position="63"/>
    </location>
</feature>
<feature type="domain" description="C2H2-type" evidence="10">
    <location>
        <begin position="428"/>
        <end position="457"/>
    </location>
</feature>
<organism evidence="11 12">
    <name type="scientific">Aedes albopictus</name>
    <name type="common">Asian tiger mosquito</name>
    <name type="synonym">Stegomyia albopicta</name>
    <dbReference type="NCBI Taxonomy" id="7160"/>
    <lineage>
        <taxon>Eukaryota</taxon>
        <taxon>Metazoa</taxon>
        <taxon>Ecdysozoa</taxon>
        <taxon>Arthropoda</taxon>
        <taxon>Hexapoda</taxon>
        <taxon>Insecta</taxon>
        <taxon>Pterygota</taxon>
        <taxon>Neoptera</taxon>
        <taxon>Endopterygota</taxon>
        <taxon>Diptera</taxon>
        <taxon>Nematocera</taxon>
        <taxon>Culicoidea</taxon>
        <taxon>Culicidae</taxon>
        <taxon>Culicinae</taxon>
        <taxon>Aedini</taxon>
        <taxon>Aedes</taxon>
        <taxon>Stegomyia</taxon>
    </lineage>
</organism>
<evidence type="ECO:0000256" key="7">
    <source>
        <dbReference type="ARBA" id="ARBA00023242"/>
    </source>
</evidence>
<dbReference type="PANTHER" id="PTHR24399:SF23">
    <property type="entry name" value="C2H2-TYPE DOMAIN-CONTAINING PROTEIN"/>
    <property type="match status" value="1"/>
</dbReference>
<protein>
    <recommendedName>
        <fullName evidence="10">C2H2-type domain-containing protein</fullName>
    </recommendedName>
</protein>
<keyword evidence="4" id="KW-0862">Zinc</keyword>
<dbReference type="GeneID" id="109403675"/>
<feature type="domain" description="C2H2-type" evidence="10">
    <location>
        <begin position="400"/>
        <end position="427"/>
    </location>
</feature>
<accession>A0ABM2A3X2</accession>
<evidence type="ECO:0000256" key="9">
    <source>
        <dbReference type="SAM" id="MobiDB-lite"/>
    </source>
</evidence>
<evidence type="ECO:0000259" key="10">
    <source>
        <dbReference type="PROSITE" id="PS50157"/>
    </source>
</evidence>
<keyword evidence="12" id="KW-1185">Reference proteome</keyword>
<evidence type="ECO:0000313" key="12">
    <source>
        <dbReference type="Proteomes" id="UP000069940"/>
    </source>
</evidence>
<dbReference type="EnsemblMetazoa" id="AALFPA23_024206.R36085">
    <property type="protein sequence ID" value="AALFPA23_024206.P36085"/>
    <property type="gene ID" value="AALFPA23_024206"/>
</dbReference>
<feature type="compositionally biased region" description="Pro residues" evidence="9">
    <location>
        <begin position="1"/>
        <end position="11"/>
    </location>
</feature>
<dbReference type="InterPro" id="IPR013087">
    <property type="entry name" value="Znf_C2H2_type"/>
</dbReference>
<keyword evidence="8" id="KW-0863">Zinc-finger</keyword>
<keyword evidence="2" id="KW-0479">Metal-binding</keyword>
<feature type="region of interest" description="Disordered" evidence="9">
    <location>
        <begin position="291"/>
        <end position="329"/>
    </location>
</feature>
<dbReference type="SMART" id="SM00355">
    <property type="entry name" value="ZnF_C2H2"/>
    <property type="match status" value="15"/>
</dbReference>
<evidence type="ECO:0000256" key="5">
    <source>
        <dbReference type="ARBA" id="ARBA00023015"/>
    </source>
</evidence>
<sequence length="755" mass="85589">MSDIEVPPPQGVPLISGTPEEAEFSIKREPIEIEDTEGFPEPEDKHNASFGATLNSRPLSSKRQSVKVDDSFSVPKKRGRPRKKSTESNTKISNCTEKRQTVKVEDSFSAPKKRGRPRIISTEPNTKNSFNCPEIGCEYSCASDKTLSLHIARKHSVKSRKPAKHAQKMMKEAVDISGVEIRIELTARASGRSLYKCSRCKMVFLKRSAAEAHISNVHLDVKRYTCSVCGWGFQRSRDLDEHARVHTGERPFVCPVDGCGYASSWCTTVYRHVRRHHKDYQGELTPKTVSRVRSEPVEQLTNDEAKADGLVEPVELSDGGRDEPSTNGITIELNPQLIGMESIISMEEEELSEKMSLFEEVNIKDGTGSQYTCNICTKDFEQLSNIRRHLNREHLDVKKRTCNVCGMAVSNVSNLPAHVRSHTGERPFKCGSCKMDFVTVSDLRRHAKRFNHTHDYSTSKVFNCVICEVAFRSFRDLEKHVWIHTVDSDPLAVTTEKVKLTPYESAKIKIFKEPNVIRQTYTCALCNKKLKTLKLARNHVVKEHRVEKSLSCIYCGFTKKSRSALKKHVNDHANSKLFKCSNTLCKYASKLFTELQEHIIDCTKQHAEFGLNTETSLTRFEQSNIAISGKRTLKCVICSSAFNQLPMVREHLKTEHPKPERYGCPRCDATFPDANSLAQHLAGHEGVEPLRCPVEGCQFTMVTEEDQEKHRRWHEKRINPPPKAFACRSCGKQFEIRTSLARHMKKQHGKADGKC</sequence>
<dbReference type="RefSeq" id="XP_019532050.2">
    <property type="nucleotide sequence ID" value="XM_019676505.3"/>
</dbReference>
<dbReference type="PROSITE" id="PS50157">
    <property type="entry name" value="ZINC_FINGER_C2H2_2"/>
    <property type="match status" value="8"/>
</dbReference>
<dbReference type="SUPFAM" id="SSF57667">
    <property type="entry name" value="beta-beta-alpha zinc fingers"/>
    <property type="match status" value="6"/>
</dbReference>
<feature type="domain" description="C2H2-type" evidence="10">
    <location>
        <begin position="224"/>
        <end position="251"/>
    </location>
</feature>
<dbReference type="EnsemblMetazoa" id="AALFPA23_024206.R36086">
    <property type="protein sequence ID" value="AALFPA23_024206.P36086"/>
    <property type="gene ID" value="AALFPA23_024206"/>
</dbReference>
<dbReference type="Proteomes" id="UP000069940">
    <property type="component" value="Unassembled WGS sequence"/>
</dbReference>
<reference evidence="11" key="2">
    <citation type="submission" date="2025-05" db="UniProtKB">
        <authorList>
            <consortium name="EnsemblMetazoa"/>
        </authorList>
    </citation>
    <scope>IDENTIFICATION</scope>
    <source>
        <strain evidence="11">Foshan</strain>
    </source>
</reference>
<feature type="domain" description="C2H2-type" evidence="10">
    <location>
        <begin position="725"/>
        <end position="748"/>
    </location>
</feature>
<dbReference type="InterPro" id="IPR017956">
    <property type="entry name" value="AT_hook_DNA-bd_motif"/>
</dbReference>
<evidence type="ECO:0000313" key="11">
    <source>
        <dbReference type="EnsemblMetazoa" id="AALFPA23_024206.P36086"/>
    </source>
</evidence>
<evidence type="ECO:0000256" key="8">
    <source>
        <dbReference type="PROSITE-ProRule" id="PRU00042"/>
    </source>
</evidence>
<evidence type="ECO:0000256" key="1">
    <source>
        <dbReference type="ARBA" id="ARBA00004123"/>
    </source>
</evidence>
<dbReference type="PANTHER" id="PTHR24399">
    <property type="entry name" value="ZINC FINGER AND BTB DOMAIN-CONTAINING"/>
    <property type="match status" value="1"/>
</dbReference>
<evidence type="ECO:0000256" key="6">
    <source>
        <dbReference type="ARBA" id="ARBA00023163"/>
    </source>
</evidence>
<reference evidence="12" key="1">
    <citation type="journal article" date="2015" name="Proc. Natl. Acad. Sci. U.S.A.">
        <title>Genome sequence of the Asian Tiger mosquito, Aedes albopictus, reveals insights into its biology, genetics, and evolution.</title>
        <authorList>
            <person name="Chen X.G."/>
            <person name="Jiang X."/>
            <person name="Gu J."/>
            <person name="Xu M."/>
            <person name="Wu Y."/>
            <person name="Deng Y."/>
            <person name="Zhang C."/>
            <person name="Bonizzoni M."/>
            <person name="Dermauw W."/>
            <person name="Vontas J."/>
            <person name="Armbruster P."/>
            <person name="Huang X."/>
            <person name="Yang Y."/>
            <person name="Zhang H."/>
            <person name="He W."/>
            <person name="Peng H."/>
            <person name="Liu Y."/>
            <person name="Wu K."/>
            <person name="Chen J."/>
            <person name="Lirakis M."/>
            <person name="Topalis P."/>
            <person name="Van Leeuwen T."/>
            <person name="Hall A.B."/>
            <person name="Jiang X."/>
            <person name="Thorpe C."/>
            <person name="Mueller R.L."/>
            <person name="Sun C."/>
            <person name="Waterhouse R.M."/>
            <person name="Yan G."/>
            <person name="Tu Z.J."/>
            <person name="Fang X."/>
            <person name="James A.A."/>
        </authorList>
    </citation>
    <scope>NUCLEOTIDE SEQUENCE [LARGE SCALE GENOMIC DNA]</scope>
    <source>
        <strain evidence="12">Foshan</strain>
    </source>
</reference>
<dbReference type="PROSITE" id="PS00028">
    <property type="entry name" value="ZINC_FINGER_C2H2_1"/>
    <property type="match status" value="10"/>
</dbReference>
<dbReference type="Gene3D" id="3.30.160.60">
    <property type="entry name" value="Classic Zinc Finger"/>
    <property type="match status" value="10"/>
</dbReference>
<keyword evidence="3" id="KW-0677">Repeat</keyword>
<dbReference type="RefSeq" id="XP_019532048.2">
    <property type="nucleotide sequence ID" value="XM_019676503.3"/>
</dbReference>
<feature type="compositionally biased region" description="Acidic residues" evidence="9">
    <location>
        <begin position="32"/>
        <end position="41"/>
    </location>
</feature>
<feature type="domain" description="C2H2-type" evidence="10">
    <location>
        <begin position="462"/>
        <end position="489"/>
    </location>
</feature>